<dbReference type="AlphaFoldDB" id="A0A072VFQ1"/>
<dbReference type="EnsemblPlants" id="KEH40273">
    <property type="protein sequence ID" value="KEH40273"/>
    <property type="gene ID" value="MTR_1g026630"/>
</dbReference>
<protein>
    <recommendedName>
        <fullName evidence="5">Secreted protein</fullName>
    </recommendedName>
</protein>
<evidence type="ECO:0000313" key="4">
    <source>
        <dbReference type="Proteomes" id="UP000002051"/>
    </source>
</evidence>
<organism evidence="2 4">
    <name type="scientific">Medicago truncatula</name>
    <name type="common">Barrel medic</name>
    <name type="synonym">Medicago tribuloides</name>
    <dbReference type="NCBI Taxonomy" id="3880"/>
    <lineage>
        <taxon>Eukaryota</taxon>
        <taxon>Viridiplantae</taxon>
        <taxon>Streptophyta</taxon>
        <taxon>Embryophyta</taxon>
        <taxon>Tracheophyta</taxon>
        <taxon>Spermatophyta</taxon>
        <taxon>Magnoliopsida</taxon>
        <taxon>eudicotyledons</taxon>
        <taxon>Gunneridae</taxon>
        <taxon>Pentapetalae</taxon>
        <taxon>rosids</taxon>
        <taxon>fabids</taxon>
        <taxon>Fabales</taxon>
        <taxon>Fabaceae</taxon>
        <taxon>Papilionoideae</taxon>
        <taxon>50 kb inversion clade</taxon>
        <taxon>NPAAA clade</taxon>
        <taxon>Hologalegina</taxon>
        <taxon>IRL clade</taxon>
        <taxon>Trifolieae</taxon>
        <taxon>Medicago</taxon>
    </lineage>
</organism>
<evidence type="ECO:0000313" key="3">
    <source>
        <dbReference type="EnsemblPlants" id="KEH40273"/>
    </source>
</evidence>
<feature type="chain" id="PRO_5014500567" description="Secreted protein" evidence="1">
    <location>
        <begin position="25"/>
        <end position="85"/>
    </location>
</feature>
<evidence type="ECO:0000313" key="2">
    <source>
        <dbReference type="EMBL" id="KEH40273.1"/>
    </source>
</evidence>
<keyword evidence="4" id="KW-1185">Reference proteome</keyword>
<reference evidence="3" key="3">
    <citation type="submission" date="2015-04" db="UniProtKB">
        <authorList>
            <consortium name="EnsemblPlants"/>
        </authorList>
    </citation>
    <scope>IDENTIFICATION</scope>
    <source>
        <strain evidence="3">cv. Jemalong A17</strain>
    </source>
</reference>
<feature type="signal peptide" evidence="1">
    <location>
        <begin position="1"/>
        <end position="24"/>
    </location>
</feature>
<dbReference type="EMBL" id="CM001217">
    <property type="protein sequence ID" value="KEH40273.1"/>
    <property type="molecule type" value="Genomic_DNA"/>
</dbReference>
<dbReference type="Proteomes" id="UP000002051">
    <property type="component" value="Unassembled WGS sequence"/>
</dbReference>
<sequence length="85" mass="9543">MCMKCWSSGCTIVLLSFHCPFSLDKHPKPSASFEIVIAQVFYSFCTLVSTNNKLTNFRLSTPDSNGLQTLVTSDSDSQLRMVFRL</sequence>
<reference evidence="2 4" key="2">
    <citation type="journal article" date="2014" name="BMC Genomics">
        <title>An improved genome release (version Mt4.0) for the model legume Medicago truncatula.</title>
        <authorList>
            <person name="Tang H."/>
            <person name="Krishnakumar V."/>
            <person name="Bidwell S."/>
            <person name="Rosen B."/>
            <person name="Chan A."/>
            <person name="Zhou S."/>
            <person name="Gentzbittel L."/>
            <person name="Childs K.L."/>
            <person name="Yandell M."/>
            <person name="Gundlach H."/>
            <person name="Mayer K.F."/>
            <person name="Schwartz D.C."/>
            <person name="Town C.D."/>
        </authorList>
    </citation>
    <scope>GENOME REANNOTATION</scope>
    <source>
        <strain evidence="2">A17</strain>
        <strain evidence="3 4">cv. Jemalong A17</strain>
    </source>
</reference>
<evidence type="ECO:0000256" key="1">
    <source>
        <dbReference type="SAM" id="SignalP"/>
    </source>
</evidence>
<evidence type="ECO:0008006" key="5">
    <source>
        <dbReference type="Google" id="ProtNLM"/>
    </source>
</evidence>
<dbReference type="HOGENOM" id="CLU_2516000_0_0_1"/>
<reference evidence="2 4" key="1">
    <citation type="journal article" date="2011" name="Nature">
        <title>The Medicago genome provides insight into the evolution of rhizobial symbioses.</title>
        <authorList>
            <person name="Young N.D."/>
            <person name="Debelle F."/>
            <person name="Oldroyd G.E."/>
            <person name="Geurts R."/>
            <person name="Cannon S.B."/>
            <person name="Udvardi M.K."/>
            <person name="Benedito V.A."/>
            <person name="Mayer K.F."/>
            <person name="Gouzy J."/>
            <person name="Schoof H."/>
            <person name="Van de Peer Y."/>
            <person name="Proost S."/>
            <person name="Cook D.R."/>
            <person name="Meyers B.C."/>
            <person name="Spannagl M."/>
            <person name="Cheung F."/>
            <person name="De Mita S."/>
            <person name="Krishnakumar V."/>
            <person name="Gundlach H."/>
            <person name="Zhou S."/>
            <person name="Mudge J."/>
            <person name="Bharti A.K."/>
            <person name="Murray J.D."/>
            <person name="Naoumkina M.A."/>
            <person name="Rosen B."/>
            <person name="Silverstein K.A."/>
            <person name="Tang H."/>
            <person name="Rombauts S."/>
            <person name="Zhao P.X."/>
            <person name="Zhou P."/>
            <person name="Barbe V."/>
            <person name="Bardou P."/>
            <person name="Bechner M."/>
            <person name="Bellec A."/>
            <person name="Berger A."/>
            <person name="Berges H."/>
            <person name="Bidwell S."/>
            <person name="Bisseling T."/>
            <person name="Choisne N."/>
            <person name="Couloux A."/>
            <person name="Denny R."/>
            <person name="Deshpande S."/>
            <person name="Dai X."/>
            <person name="Doyle J.J."/>
            <person name="Dudez A.M."/>
            <person name="Farmer A.D."/>
            <person name="Fouteau S."/>
            <person name="Franken C."/>
            <person name="Gibelin C."/>
            <person name="Gish J."/>
            <person name="Goldstein S."/>
            <person name="Gonzalez A.J."/>
            <person name="Green P.J."/>
            <person name="Hallab A."/>
            <person name="Hartog M."/>
            <person name="Hua A."/>
            <person name="Humphray S.J."/>
            <person name="Jeong D.H."/>
            <person name="Jing Y."/>
            <person name="Jocker A."/>
            <person name="Kenton S.M."/>
            <person name="Kim D.J."/>
            <person name="Klee K."/>
            <person name="Lai H."/>
            <person name="Lang C."/>
            <person name="Lin S."/>
            <person name="Macmil S.L."/>
            <person name="Magdelenat G."/>
            <person name="Matthews L."/>
            <person name="McCorrison J."/>
            <person name="Monaghan E.L."/>
            <person name="Mun J.H."/>
            <person name="Najar F.Z."/>
            <person name="Nicholson C."/>
            <person name="Noirot C."/>
            <person name="O'Bleness M."/>
            <person name="Paule C.R."/>
            <person name="Poulain J."/>
            <person name="Prion F."/>
            <person name="Qin B."/>
            <person name="Qu C."/>
            <person name="Retzel E.F."/>
            <person name="Riddle C."/>
            <person name="Sallet E."/>
            <person name="Samain S."/>
            <person name="Samson N."/>
            <person name="Sanders I."/>
            <person name="Saurat O."/>
            <person name="Scarpelli C."/>
            <person name="Schiex T."/>
            <person name="Segurens B."/>
            <person name="Severin A.J."/>
            <person name="Sherrier D.J."/>
            <person name="Shi R."/>
            <person name="Sims S."/>
            <person name="Singer S.R."/>
            <person name="Sinharoy S."/>
            <person name="Sterck L."/>
            <person name="Viollet A."/>
            <person name="Wang B.B."/>
            <person name="Wang K."/>
            <person name="Wang M."/>
            <person name="Wang X."/>
            <person name="Warfsmann J."/>
            <person name="Weissenbach J."/>
            <person name="White D.D."/>
            <person name="White J.D."/>
            <person name="Wiley G.B."/>
            <person name="Wincker P."/>
            <person name="Xing Y."/>
            <person name="Yang L."/>
            <person name="Yao Z."/>
            <person name="Ying F."/>
            <person name="Zhai J."/>
            <person name="Zhou L."/>
            <person name="Zuber A."/>
            <person name="Denarie J."/>
            <person name="Dixon R.A."/>
            <person name="May G.D."/>
            <person name="Schwartz D.C."/>
            <person name="Rogers J."/>
            <person name="Quetier F."/>
            <person name="Town C.D."/>
            <person name="Roe B.A."/>
        </authorList>
    </citation>
    <scope>NUCLEOTIDE SEQUENCE [LARGE SCALE GENOMIC DNA]</scope>
    <source>
        <strain evidence="2">A17</strain>
        <strain evidence="3 4">cv. Jemalong A17</strain>
    </source>
</reference>
<name>A0A072VFQ1_MEDTR</name>
<proteinExistence type="predicted"/>
<accession>A0A072VFQ1</accession>
<gene>
    <name evidence="2" type="ordered locus">MTR_1g026630</name>
</gene>
<keyword evidence="1" id="KW-0732">Signal</keyword>